<protein>
    <recommendedName>
        <fullName evidence="1">MADF domain-containing protein</fullName>
    </recommendedName>
</protein>
<accession>A7ST62</accession>
<dbReference type="eggNOG" id="ENOG502SDRG">
    <property type="taxonomic scope" value="Eukaryota"/>
</dbReference>
<dbReference type="InterPro" id="IPR006578">
    <property type="entry name" value="MADF-dom"/>
</dbReference>
<dbReference type="PROSITE" id="PS51029">
    <property type="entry name" value="MADF"/>
    <property type="match status" value="1"/>
</dbReference>
<dbReference type="PANTHER" id="PTHR21505:SF12">
    <property type="entry name" value="MADF DOMAIN-CONTAINING PROTEIN-RELATED"/>
    <property type="match status" value="1"/>
</dbReference>
<evidence type="ECO:0000259" key="1">
    <source>
        <dbReference type="PROSITE" id="PS51029"/>
    </source>
</evidence>
<sequence>MAEEESLTIVSLDTPPVSEVRRESRNWTDAETAKLIKLWEEENVLYNGRHKDHFRRECRSAAMDRIQQRLAEDGDLLFTLEELHKKMRCLRTYYSKEIKKEKISKLNSSNPQDLYTSRWPLYHSLHFLKDYINSKQSLSSSSTPLNTSKQELDCTADSDDQAVLASDNVSNVSQESSDFYESPAIPPIANNMKRTANTDRDLFNNCGKQTKKSEEPEFSCEADNAFGHYVANQLMRIPDGLPKEMLKIEIQQSIVKVLHPKQTGDYFTIFILFTPIWDSLTHEPAFQHYHGFTPDE</sequence>
<evidence type="ECO:0000313" key="3">
    <source>
        <dbReference type="Proteomes" id="UP000001593"/>
    </source>
</evidence>
<dbReference type="SMART" id="SM00595">
    <property type="entry name" value="MADF"/>
    <property type="match status" value="1"/>
</dbReference>
<feature type="domain" description="MADF" evidence="1">
    <location>
        <begin position="34"/>
        <end position="133"/>
    </location>
</feature>
<name>A7ST62_NEMVE</name>
<dbReference type="Pfam" id="PF10545">
    <property type="entry name" value="MADF_DNA_bdg"/>
    <property type="match status" value="1"/>
</dbReference>
<keyword evidence="3" id="KW-1185">Reference proteome</keyword>
<evidence type="ECO:0000313" key="2">
    <source>
        <dbReference type="EMBL" id="EDO33093.1"/>
    </source>
</evidence>
<dbReference type="OMA" id="LTHEPAF"/>
<dbReference type="PhylomeDB" id="A7ST62"/>
<gene>
    <name evidence="2" type="ORF">NEMVEDRAFT_v1g247253</name>
</gene>
<dbReference type="EMBL" id="DS469790">
    <property type="protein sequence ID" value="EDO33093.1"/>
    <property type="molecule type" value="Genomic_DNA"/>
</dbReference>
<organism evidence="2 3">
    <name type="scientific">Nematostella vectensis</name>
    <name type="common">Starlet sea anemone</name>
    <dbReference type="NCBI Taxonomy" id="45351"/>
    <lineage>
        <taxon>Eukaryota</taxon>
        <taxon>Metazoa</taxon>
        <taxon>Cnidaria</taxon>
        <taxon>Anthozoa</taxon>
        <taxon>Hexacorallia</taxon>
        <taxon>Actiniaria</taxon>
        <taxon>Edwardsiidae</taxon>
        <taxon>Nematostella</taxon>
    </lineage>
</organism>
<dbReference type="Proteomes" id="UP000001593">
    <property type="component" value="Unassembled WGS sequence"/>
</dbReference>
<dbReference type="AlphaFoldDB" id="A7ST62"/>
<dbReference type="InParanoid" id="A7ST62"/>
<proteinExistence type="predicted"/>
<reference evidence="2 3" key="1">
    <citation type="journal article" date="2007" name="Science">
        <title>Sea anemone genome reveals ancestral eumetazoan gene repertoire and genomic organization.</title>
        <authorList>
            <person name="Putnam N.H."/>
            <person name="Srivastava M."/>
            <person name="Hellsten U."/>
            <person name="Dirks B."/>
            <person name="Chapman J."/>
            <person name="Salamov A."/>
            <person name="Terry A."/>
            <person name="Shapiro H."/>
            <person name="Lindquist E."/>
            <person name="Kapitonov V.V."/>
            <person name="Jurka J."/>
            <person name="Genikhovich G."/>
            <person name="Grigoriev I.V."/>
            <person name="Lucas S.M."/>
            <person name="Steele R.E."/>
            <person name="Finnerty J.R."/>
            <person name="Technau U."/>
            <person name="Martindale M.Q."/>
            <person name="Rokhsar D.S."/>
        </authorList>
    </citation>
    <scope>NUCLEOTIDE SEQUENCE [LARGE SCALE GENOMIC DNA]</scope>
    <source>
        <strain evidence="3">CH2 X CH6</strain>
    </source>
</reference>
<dbReference type="PANTHER" id="PTHR21505">
    <property type="entry name" value="MADF DOMAIN-CONTAINING PROTEIN-RELATED"/>
    <property type="match status" value="1"/>
</dbReference>
<dbReference type="HOGENOM" id="CLU_941047_0_0_1"/>